<dbReference type="PRINTS" id="PR01713">
    <property type="entry name" value="NUCEPIMERASE"/>
</dbReference>
<feature type="domain" description="NAD-dependent epimerase/dehydratase" evidence="2">
    <location>
        <begin position="3"/>
        <end position="236"/>
    </location>
</feature>
<keyword evidence="1" id="KW-0520">NAD</keyword>
<gene>
    <name evidence="3" type="ORF">A3J43_00075</name>
</gene>
<dbReference type="InterPro" id="IPR001509">
    <property type="entry name" value="Epimerase_deHydtase"/>
</dbReference>
<protein>
    <recommendedName>
        <fullName evidence="2">NAD-dependent epimerase/dehydratase domain-containing protein</fullName>
    </recommendedName>
</protein>
<dbReference type="AlphaFoldDB" id="A0A1F7UHJ8"/>
<proteinExistence type="predicted"/>
<sequence length="317" mass="34924">MRVLITGGAGFIGAWTGKALRERGDEVIAVDDFSETIYGASLKEARAKELLKGAEIVRMNILDAVQFSALVQETRPDFIVHLAAIAGIRYAQKDPHAVMRVNVEGTVAAFEAARAAGVKRVVYASSSSVYGTNTKTPFQEDDPVLLPVSHYAASKRACELLAEVYRATAGIASTGIRFFTAYGPWGRPDMAYFSFTRALFEGKTIALYAEGKAGRDFTSVHDIVRGVCAVIDNPVRECSMLNLGNSHPVTNGTLLSVLETITEKKARVEMKPLPPEDVPLTYADIIRAKELFGWEPEIKLEDGLKEFVEWYRQYHEL</sequence>
<comment type="caution">
    <text evidence="3">The sequence shown here is derived from an EMBL/GenBank/DDBJ whole genome shotgun (WGS) entry which is preliminary data.</text>
</comment>
<evidence type="ECO:0000313" key="4">
    <source>
        <dbReference type="Proteomes" id="UP000176604"/>
    </source>
</evidence>
<name>A0A1F7UHJ8_9BACT</name>
<dbReference type="PANTHER" id="PTHR43574">
    <property type="entry name" value="EPIMERASE-RELATED"/>
    <property type="match status" value="1"/>
</dbReference>
<reference evidence="3 4" key="1">
    <citation type="journal article" date="2016" name="Nat. Commun.">
        <title>Thousands of microbial genomes shed light on interconnected biogeochemical processes in an aquifer system.</title>
        <authorList>
            <person name="Anantharaman K."/>
            <person name="Brown C.T."/>
            <person name="Hug L.A."/>
            <person name="Sharon I."/>
            <person name="Castelle C.J."/>
            <person name="Probst A.J."/>
            <person name="Thomas B.C."/>
            <person name="Singh A."/>
            <person name="Wilkins M.J."/>
            <person name="Karaoz U."/>
            <person name="Brodie E.L."/>
            <person name="Williams K.H."/>
            <person name="Hubbard S.S."/>
            <person name="Banfield J.F."/>
        </authorList>
    </citation>
    <scope>NUCLEOTIDE SEQUENCE [LARGE SCALE GENOMIC DNA]</scope>
</reference>
<accession>A0A1F7UHJ8</accession>
<dbReference type="InterPro" id="IPR036291">
    <property type="entry name" value="NAD(P)-bd_dom_sf"/>
</dbReference>
<dbReference type="Proteomes" id="UP000176604">
    <property type="component" value="Unassembled WGS sequence"/>
</dbReference>
<dbReference type="SUPFAM" id="SSF51735">
    <property type="entry name" value="NAD(P)-binding Rossmann-fold domains"/>
    <property type="match status" value="1"/>
</dbReference>
<dbReference type="EMBL" id="MGEF01000064">
    <property type="protein sequence ID" value="OGL77167.1"/>
    <property type="molecule type" value="Genomic_DNA"/>
</dbReference>
<organism evidence="3 4">
    <name type="scientific">Candidatus Uhrbacteria bacterium RIFCSPHIGHO2_12_FULL_54_23</name>
    <dbReference type="NCBI Taxonomy" id="1802397"/>
    <lineage>
        <taxon>Bacteria</taxon>
        <taxon>Candidatus Uhriibacteriota</taxon>
    </lineage>
</organism>
<evidence type="ECO:0000313" key="3">
    <source>
        <dbReference type="EMBL" id="OGL77167.1"/>
    </source>
</evidence>
<evidence type="ECO:0000256" key="1">
    <source>
        <dbReference type="ARBA" id="ARBA00023027"/>
    </source>
</evidence>
<dbReference type="Gene3D" id="3.40.50.720">
    <property type="entry name" value="NAD(P)-binding Rossmann-like Domain"/>
    <property type="match status" value="1"/>
</dbReference>
<dbReference type="STRING" id="1802397.A3J43_00075"/>
<dbReference type="Pfam" id="PF01370">
    <property type="entry name" value="Epimerase"/>
    <property type="match status" value="1"/>
</dbReference>
<evidence type="ECO:0000259" key="2">
    <source>
        <dbReference type="Pfam" id="PF01370"/>
    </source>
</evidence>